<sequence length="283" mass="29803">MMTAEPEQPWRRVGRGAAATLAAALLLSACAGGMPGADAPRAAPLACAPQPPAGAMVPAMVAAAEAEWRAFGQPVVDFRGGAPSLNPAGLDETDSRVRARLQLYWRAAADDHGLKMGASDVPELSPWSAAFISYVACAAGVSPADLPPASRHLDYVDHVIFRAIRTPDDPTARFVPAEPMATALRPGDLLCADRGRSDGAPELDRWEDRAAEVIAARQSGWDTRPRGMHCDLVVRVAPGTIAAIGGNVRDRVAMSLFPADPLGRPVPVTGTPHWFVTLAAIDR</sequence>
<feature type="chain" id="PRO_5045746956" description="DUF2272 domain-containing protein" evidence="1">
    <location>
        <begin position="32"/>
        <end position="283"/>
    </location>
</feature>
<dbReference type="Pfam" id="PF10030">
    <property type="entry name" value="DUF2272"/>
    <property type="match status" value="1"/>
</dbReference>
<feature type="domain" description="DUF2272" evidence="2">
    <location>
        <begin position="103"/>
        <end position="265"/>
    </location>
</feature>
<evidence type="ECO:0000313" key="4">
    <source>
        <dbReference type="Proteomes" id="UP000603352"/>
    </source>
</evidence>
<dbReference type="EMBL" id="BMDZ01000034">
    <property type="protein sequence ID" value="GGB46318.1"/>
    <property type="molecule type" value="Genomic_DNA"/>
</dbReference>
<reference evidence="4" key="1">
    <citation type="journal article" date="2019" name="Int. J. Syst. Evol. Microbiol.">
        <title>The Global Catalogue of Microorganisms (GCM) 10K type strain sequencing project: providing services to taxonomists for standard genome sequencing and annotation.</title>
        <authorList>
            <consortium name="The Broad Institute Genomics Platform"/>
            <consortium name="The Broad Institute Genome Sequencing Center for Infectious Disease"/>
            <person name="Wu L."/>
            <person name="Ma J."/>
        </authorList>
    </citation>
    <scope>NUCLEOTIDE SEQUENCE [LARGE SCALE GENOMIC DNA]</scope>
    <source>
        <strain evidence="4">CGMCC 1.10188</strain>
    </source>
</reference>
<proteinExistence type="predicted"/>
<comment type="caution">
    <text evidence="3">The sequence shown here is derived from an EMBL/GenBank/DDBJ whole genome shotgun (WGS) entry which is preliminary data.</text>
</comment>
<evidence type="ECO:0000259" key="2">
    <source>
        <dbReference type="Pfam" id="PF10030"/>
    </source>
</evidence>
<organism evidence="3 4">
    <name type="scientific">Tistrella bauzanensis</name>
    <dbReference type="NCBI Taxonomy" id="657419"/>
    <lineage>
        <taxon>Bacteria</taxon>
        <taxon>Pseudomonadati</taxon>
        <taxon>Pseudomonadota</taxon>
        <taxon>Alphaproteobacteria</taxon>
        <taxon>Geminicoccales</taxon>
        <taxon>Geminicoccaceae</taxon>
        <taxon>Tistrella</taxon>
    </lineage>
</organism>
<keyword evidence="1" id="KW-0732">Signal</keyword>
<gene>
    <name evidence="3" type="ORF">GCM10011505_29340</name>
</gene>
<protein>
    <recommendedName>
        <fullName evidence="2">DUF2272 domain-containing protein</fullName>
    </recommendedName>
</protein>
<evidence type="ECO:0000256" key="1">
    <source>
        <dbReference type="SAM" id="SignalP"/>
    </source>
</evidence>
<dbReference type="InterPro" id="IPR019262">
    <property type="entry name" value="DUF2272"/>
</dbReference>
<keyword evidence="4" id="KW-1185">Reference proteome</keyword>
<dbReference type="Proteomes" id="UP000603352">
    <property type="component" value="Unassembled WGS sequence"/>
</dbReference>
<name>A0ABQ1IMY7_9PROT</name>
<feature type="signal peptide" evidence="1">
    <location>
        <begin position="1"/>
        <end position="31"/>
    </location>
</feature>
<accession>A0ABQ1IMY7</accession>
<evidence type="ECO:0000313" key="3">
    <source>
        <dbReference type="EMBL" id="GGB46318.1"/>
    </source>
</evidence>